<dbReference type="InterPro" id="IPR033900">
    <property type="entry name" value="Gram_neg_porin_domain"/>
</dbReference>
<comment type="subcellular location">
    <subcellularLocation>
        <location evidence="1">Cell outer membrane</location>
        <topology evidence="1">Multi-pass membrane protein</topology>
    </subcellularLocation>
</comment>
<evidence type="ECO:0000256" key="9">
    <source>
        <dbReference type="ARBA" id="ARBA00023136"/>
    </source>
</evidence>
<evidence type="ECO:0000256" key="4">
    <source>
        <dbReference type="ARBA" id="ARBA00022452"/>
    </source>
</evidence>
<dbReference type="PANTHER" id="PTHR34501:SF9">
    <property type="entry name" value="MAJOR OUTER MEMBRANE PROTEIN P.IA"/>
    <property type="match status" value="1"/>
</dbReference>
<dbReference type="InterPro" id="IPR050298">
    <property type="entry name" value="Gram-neg_bact_OMP"/>
</dbReference>
<evidence type="ECO:0000313" key="14">
    <source>
        <dbReference type="Proteomes" id="UP000190460"/>
    </source>
</evidence>
<dbReference type="GO" id="GO:0009279">
    <property type="term" value="C:cell outer membrane"/>
    <property type="evidence" value="ECO:0007669"/>
    <property type="project" value="UniProtKB-SubCell"/>
</dbReference>
<evidence type="ECO:0000256" key="8">
    <source>
        <dbReference type="ARBA" id="ARBA00023114"/>
    </source>
</evidence>
<keyword evidence="7" id="KW-0406">Ion transport</keyword>
<dbReference type="AlphaFoldDB" id="A0A1T4WQA8"/>
<dbReference type="PRINTS" id="PR00182">
    <property type="entry name" value="ECOLNEIPORIN"/>
</dbReference>
<keyword evidence="3" id="KW-0813">Transport</keyword>
<evidence type="ECO:0000256" key="5">
    <source>
        <dbReference type="ARBA" id="ARBA00022692"/>
    </source>
</evidence>
<dbReference type="InterPro" id="IPR001702">
    <property type="entry name" value="Porin_Gram-ve"/>
</dbReference>
<dbReference type="Proteomes" id="UP000190460">
    <property type="component" value="Unassembled WGS sequence"/>
</dbReference>
<evidence type="ECO:0000256" key="2">
    <source>
        <dbReference type="ARBA" id="ARBA00011233"/>
    </source>
</evidence>
<dbReference type="Pfam" id="PF13609">
    <property type="entry name" value="Porin_4"/>
    <property type="match status" value="1"/>
</dbReference>
<comment type="subunit">
    <text evidence="2">Homotrimer.</text>
</comment>
<name>A0A1T4WQA8_9GAMM</name>
<keyword evidence="14" id="KW-1185">Reference proteome</keyword>
<evidence type="ECO:0000256" key="6">
    <source>
        <dbReference type="ARBA" id="ARBA00022729"/>
    </source>
</evidence>
<keyword evidence="5" id="KW-0812">Transmembrane</keyword>
<dbReference type="CDD" id="cd00342">
    <property type="entry name" value="gram_neg_porins"/>
    <property type="match status" value="1"/>
</dbReference>
<protein>
    <submittedName>
        <fullName evidence="13">Outer membrane protein (Porin)</fullName>
    </submittedName>
</protein>
<dbReference type="InterPro" id="IPR023614">
    <property type="entry name" value="Porin_dom_sf"/>
</dbReference>
<gene>
    <name evidence="13" type="ORF">SAMN02745130_02024</name>
</gene>
<dbReference type="SUPFAM" id="SSF56935">
    <property type="entry name" value="Porins"/>
    <property type="match status" value="1"/>
</dbReference>
<evidence type="ECO:0000256" key="1">
    <source>
        <dbReference type="ARBA" id="ARBA00004571"/>
    </source>
</evidence>
<feature type="domain" description="Porin" evidence="12">
    <location>
        <begin position="11"/>
        <end position="305"/>
    </location>
</feature>
<feature type="signal peptide" evidence="11">
    <location>
        <begin position="1"/>
        <end position="24"/>
    </location>
</feature>
<evidence type="ECO:0000256" key="3">
    <source>
        <dbReference type="ARBA" id="ARBA00022448"/>
    </source>
</evidence>
<keyword evidence="4" id="KW-1134">Transmembrane beta strand</keyword>
<dbReference type="GO" id="GO:0046930">
    <property type="term" value="C:pore complex"/>
    <property type="evidence" value="ECO:0007669"/>
    <property type="project" value="UniProtKB-KW"/>
</dbReference>
<dbReference type="EMBL" id="FUYB01000008">
    <property type="protein sequence ID" value="SKA79550.1"/>
    <property type="molecule type" value="Genomic_DNA"/>
</dbReference>
<reference evidence="13 14" key="1">
    <citation type="submission" date="2017-02" db="EMBL/GenBank/DDBJ databases">
        <authorList>
            <person name="Peterson S.W."/>
        </authorList>
    </citation>
    <scope>NUCLEOTIDE SEQUENCE [LARGE SCALE GENOMIC DNA]</scope>
    <source>
        <strain evidence="13 14">ATCC 49788</strain>
    </source>
</reference>
<dbReference type="STRING" id="92487.SAMN02745130_02024"/>
<dbReference type="GO" id="GO:0034220">
    <property type="term" value="P:monoatomic ion transmembrane transport"/>
    <property type="evidence" value="ECO:0007669"/>
    <property type="project" value="InterPro"/>
</dbReference>
<keyword evidence="8" id="KW-0626">Porin</keyword>
<evidence type="ECO:0000256" key="10">
    <source>
        <dbReference type="ARBA" id="ARBA00023237"/>
    </source>
</evidence>
<keyword evidence="6 11" id="KW-0732">Signal</keyword>
<dbReference type="OrthoDB" id="8957883at2"/>
<evidence type="ECO:0000256" key="7">
    <source>
        <dbReference type="ARBA" id="ARBA00023065"/>
    </source>
</evidence>
<dbReference type="RefSeq" id="WP_078922488.1">
    <property type="nucleotide sequence ID" value="NZ_FUYB01000008.1"/>
</dbReference>
<evidence type="ECO:0000256" key="11">
    <source>
        <dbReference type="SAM" id="SignalP"/>
    </source>
</evidence>
<proteinExistence type="predicted"/>
<dbReference type="PANTHER" id="PTHR34501">
    <property type="entry name" value="PROTEIN YDDL-RELATED"/>
    <property type="match status" value="1"/>
</dbReference>
<dbReference type="Gene3D" id="2.40.160.10">
    <property type="entry name" value="Porin"/>
    <property type="match status" value="1"/>
</dbReference>
<keyword evidence="10" id="KW-0998">Cell outer membrane</keyword>
<sequence length="306" mass="32006">MKLKNLTIAIAMASLAATSFAAQAEDGTSFYGSVRVGINSTDNGVASTTQIQNWYSRMGFKAETEVADGLKGFGHYEFGVDTDSADNANGALSTRKAYVGLKGGFGRVRLGQDYHTFYNAVIAPMDIAWDSGGTGASALGTYTGRTGEALSYDTTFGQIGLAATMYQGDDTYNDGYEVGATFGAGPVKVGVAYKDADFSGAAEDTSKAYGVSLGGKLGPAEYGFAYTDRDNTGNSIDLHLGYAGAYLAYGQADLDSGAKPTSVSVGYTLPIGKKTSAWFEAQQSDNDLGAKDSEVTKLKAALKYDF</sequence>
<evidence type="ECO:0000259" key="12">
    <source>
        <dbReference type="Pfam" id="PF13609"/>
    </source>
</evidence>
<organism evidence="13 14">
    <name type="scientific">Thiothrix eikelboomii</name>
    <dbReference type="NCBI Taxonomy" id="92487"/>
    <lineage>
        <taxon>Bacteria</taxon>
        <taxon>Pseudomonadati</taxon>
        <taxon>Pseudomonadota</taxon>
        <taxon>Gammaproteobacteria</taxon>
        <taxon>Thiotrichales</taxon>
        <taxon>Thiotrichaceae</taxon>
        <taxon>Thiothrix</taxon>
    </lineage>
</organism>
<dbReference type="GO" id="GO:0015288">
    <property type="term" value="F:porin activity"/>
    <property type="evidence" value="ECO:0007669"/>
    <property type="project" value="UniProtKB-KW"/>
</dbReference>
<evidence type="ECO:0000313" key="13">
    <source>
        <dbReference type="EMBL" id="SKA79550.1"/>
    </source>
</evidence>
<keyword evidence="9" id="KW-0472">Membrane</keyword>
<accession>A0A1T4WQA8</accession>
<feature type="chain" id="PRO_5010520788" evidence="11">
    <location>
        <begin position="25"/>
        <end position="306"/>
    </location>
</feature>